<dbReference type="InterPro" id="IPR019468">
    <property type="entry name" value="AdenyloSucc_lyase_C"/>
</dbReference>
<keyword evidence="5" id="KW-0413">Isomerase</keyword>
<dbReference type="InterPro" id="IPR024083">
    <property type="entry name" value="Fumarase/histidase_N"/>
</dbReference>
<dbReference type="SUPFAM" id="SSF48557">
    <property type="entry name" value="L-aspartase-like"/>
    <property type="match status" value="1"/>
</dbReference>
<dbReference type="InterPro" id="IPR000362">
    <property type="entry name" value="Fumarate_lyase_fam"/>
</dbReference>
<dbReference type="PROSITE" id="PS00163">
    <property type="entry name" value="FUMARATE_LYASES"/>
    <property type="match status" value="1"/>
</dbReference>
<organism evidence="5 6">
    <name type="scientific">Actinacidiphila alni</name>
    <dbReference type="NCBI Taxonomy" id="380248"/>
    <lineage>
        <taxon>Bacteria</taxon>
        <taxon>Bacillati</taxon>
        <taxon>Actinomycetota</taxon>
        <taxon>Actinomycetes</taxon>
        <taxon>Kitasatosporales</taxon>
        <taxon>Streptomycetaceae</taxon>
        <taxon>Actinacidiphila</taxon>
    </lineage>
</organism>
<dbReference type="InterPro" id="IPR022761">
    <property type="entry name" value="Fumarate_lyase_N"/>
</dbReference>
<dbReference type="GO" id="GO:0016829">
    <property type="term" value="F:lyase activity"/>
    <property type="evidence" value="ECO:0007669"/>
    <property type="project" value="UniProtKB-KW"/>
</dbReference>
<feature type="region of interest" description="Disordered" evidence="3">
    <location>
        <begin position="1"/>
        <end position="20"/>
    </location>
</feature>
<keyword evidence="6" id="KW-1185">Reference proteome</keyword>
<dbReference type="InterPro" id="IPR020557">
    <property type="entry name" value="Fumarate_lyase_CS"/>
</dbReference>
<keyword evidence="1" id="KW-0456">Lyase</keyword>
<evidence type="ECO:0000256" key="3">
    <source>
        <dbReference type="SAM" id="MobiDB-lite"/>
    </source>
</evidence>
<gene>
    <name evidence="5" type="ORF">SAMN05216251_11385</name>
</gene>
<dbReference type="GO" id="GO:0019619">
    <property type="term" value="P:3,4-dihydroxybenzoate catabolic process"/>
    <property type="evidence" value="ECO:0007669"/>
    <property type="project" value="InterPro"/>
</dbReference>
<dbReference type="EMBL" id="FONG01000013">
    <property type="protein sequence ID" value="SFF40118.1"/>
    <property type="molecule type" value="Genomic_DNA"/>
</dbReference>
<dbReference type="Gene3D" id="1.10.275.10">
    <property type="entry name" value="Fumarase/aspartase (N-terminal domain)"/>
    <property type="match status" value="1"/>
</dbReference>
<evidence type="ECO:0000256" key="2">
    <source>
        <dbReference type="ARBA" id="ARBA00034772"/>
    </source>
</evidence>
<dbReference type="Gene3D" id="1.10.40.30">
    <property type="entry name" value="Fumarase/aspartase (C-terminal domain)"/>
    <property type="match status" value="1"/>
</dbReference>
<dbReference type="PANTHER" id="PTHR43172">
    <property type="entry name" value="ADENYLOSUCCINATE LYASE"/>
    <property type="match status" value="1"/>
</dbReference>
<reference evidence="5 6" key="1">
    <citation type="submission" date="2016-10" db="EMBL/GenBank/DDBJ databases">
        <authorList>
            <person name="de Groot N.N."/>
        </authorList>
    </citation>
    <scope>NUCLEOTIDE SEQUENCE [LARGE SCALE GENOMIC DNA]</scope>
    <source>
        <strain evidence="5 6">CGMCC 4.3510</strain>
    </source>
</reference>
<dbReference type="PANTHER" id="PTHR43172:SF2">
    <property type="entry name" value="ADENYLOSUCCINATE LYASE C-TERMINAL DOMAIN-CONTAINING PROTEIN"/>
    <property type="match status" value="1"/>
</dbReference>
<comment type="similarity">
    <text evidence="2">Belongs to the class-II fumarase/aspartase family.</text>
</comment>
<dbReference type="InterPro" id="IPR012789">
    <property type="entry name" value="Protocat_PcaB-like"/>
</dbReference>
<dbReference type="RefSeq" id="WP_093715343.1">
    <property type="nucleotide sequence ID" value="NZ_FONG01000013.1"/>
</dbReference>
<dbReference type="Pfam" id="PF10397">
    <property type="entry name" value="ADSL_C"/>
    <property type="match status" value="1"/>
</dbReference>
<dbReference type="NCBIfam" id="TIGR02426">
    <property type="entry name" value="protocat_pcaB"/>
    <property type="match status" value="1"/>
</dbReference>
<feature type="region of interest" description="Disordered" evidence="3">
    <location>
        <begin position="445"/>
        <end position="471"/>
    </location>
</feature>
<evidence type="ECO:0000313" key="5">
    <source>
        <dbReference type="EMBL" id="SFF40118.1"/>
    </source>
</evidence>
<proteinExistence type="inferred from homology"/>
<dbReference type="GO" id="GO:0016853">
    <property type="term" value="F:isomerase activity"/>
    <property type="evidence" value="ECO:0007669"/>
    <property type="project" value="UniProtKB-KW"/>
</dbReference>
<dbReference type="PRINTS" id="PR00149">
    <property type="entry name" value="FUMRATELYASE"/>
</dbReference>
<protein>
    <submittedName>
        <fullName evidence="5">3-carboxy-cis,cis-muconate cycloisomerase</fullName>
    </submittedName>
</protein>
<feature type="compositionally biased region" description="Basic and acidic residues" evidence="3">
    <location>
        <begin position="458"/>
        <end position="471"/>
    </location>
</feature>
<evidence type="ECO:0000256" key="1">
    <source>
        <dbReference type="ARBA" id="ARBA00023239"/>
    </source>
</evidence>
<evidence type="ECO:0000259" key="4">
    <source>
        <dbReference type="SMART" id="SM00998"/>
    </source>
</evidence>
<sequence length="471" mass="47455">MFAEPTPGDGGGAADGRDDGLLSPVAAGTAAEAATGDRAVLQALLDAEAALTRAQARIGAAPAGAGAAVTAAARAGNFDARSLALRAGAGGNPVIPLVGDLARAVAQHAPEHVEFVHRGATSQDIMDTALMLVAARTLGVITADLRRAAVTLGALAAFHRETPMPGRTLTQHAVPTTFGLKAAGWRALVLDAHDRLVRVRRSLPAQLGGAAGTLAAFVEPAATADPGIALLGAFADEVGLAEPEVPWHALRTPVADLGGALAFCAGALGKLAADVLLLGRTETGEVGEGGGGGSSAMPHKRNPVRATLIASAARQVPALAAVLYGCLAAEDERPAGAWHAEWQPLREALRLTGGAAEATAALCPGLVVSPRRMRANLGLTGGLLLTERLAAHLAPLVGRDAAKARLAELSRQVPDPYADLAAAVAADPLLGPALSAPDLRALTDPATATGSAAALTDRALRREPLPDEPRP</sequence>
<accession>A0A1I2IEP8</accession>
<dbReference type="Proteomes" id="UP000199323">
    <property type="component" value="Unassembled WGS sequence"/>
</dbReference>
<dbReference type="Gene3D" id="1.20.200.10">
    <property type="entry name" value="Fumarase/aspartase (Central domain)"/>
    <property type="match status" value="1"/>
</dbReference>
<feature type="domain" description="Adenylosuccinate lyase C-terminal" evidence="4">
    <location>
        <begin position="381"/>
        <end position="460"/>
    </location>
</feature>
<dbReference type="Pfam" id="PF00206">
    <property type="entry name" value="Lyase_1"/>
    <property type="match status" value="1"/>
</dbReference>
<dbReference type="SMART" id="SM00998">
    <property type="entry name" value="ADSL_C"/>
    <property type="match status" value="1"/>
</dbReference>
<dbReference type="STRING" id="380248.SAMN05216251_11385"/>
<name>A0A1I2IEP8_9ACTN</name>
<dbReference type="OrthoDB" id="9768878at2"/>
<dbReference type="AlphaFoldDB" id="A0A1I2IEP8"/>
<evidence type="ECO:0000313" key="6">
    <source>
        <dbReference type="Proteomes" id="UP000199323"/>
    </source>
</evidence>
<dbReference type="InterPro" id="IPR008948">
    <property type="entry name" value="L-Aspartase-like"/>
</dbReference>